<evidence type="ECO:0000256" key="6">
    <source>
        <dbReference type="ARBA" id="ARBA00022891"/>
    </source>
</evidence>
<evidence type="ECO:0000256" key="1">
    <source>
        <dbReference type="ARBA" id="ARBA00001931"/>
    </source>
</evidence>
<keyword evidence="8 9" id="KW-0408">Iron</keyword>
<comment type="similarity">
    <text evidence="2">Belongs to the bacterial PQQ dehydrogenase family.</text>
</comment>
<reference evidence="13" key="1">
    <citation type="journal article" date="2019" name="Int. J. Syst. Evol. Microbiol.">
        <title>The Global Catalogue of Microorganisms (GCM) 10K type strain sequencing project: providing services to taxonomists for standard genome sequencing and annotation.</title>
        <authorList>
            <consortium name="The Broad Institute Genomics Platform"/>
            <consortium name="The Broad Institute Genome Sequencing Center for Infectious Disease"/>
            <person name="Wu L."/>
            <person name="Ma J."/>
        </authorList>
    </citation>
    <scope>NUCLEOTIDE SEQUENCE [LARGE SCALE GENOMIC DNA]</scope>
    <source>
        <strain evidence="13">CGMCC 1.16306</strain>
    </source>
</reference>
<evidence type="ECO:0000256" key="3">
    <source>
        <dbReference type="ARBA" id="ARBA00022617"/>
    </source>
</evidence>
<evidence type="ECO:0000313" key="12">
    <source>
        <dbReference type="EMBL" id="MFC4619526.1"/>
    </source>
</evidence>
<dbReference type="PROSITE" id="PS51257">
    <property type="entry name" value="PROKAR_LIPOPROTEIN"/>
    <property type="match status" value="1"/>
</dbReference>
<sequence length="640" mass="69637">MKYFWKAMIAVIIACVVMTGCHANKPQQQKKTANKPPTQTNKQNDFPLWGYDYQHTRHVPYKNITKDNVRKLGVVWQADLTDWDKSVPNAQQDFPVVQNGVMYVATASNYVFAIDAATGKKKWEWKPPKEVLDHIKASKWFSNVASRGVAVEGGNVYVLITDDRLAKLDANTGKLKKMVNFWDYFPEIKIENRHYETTAPMYYKGNIYVGQSGGDNGARGFVMAFRASDLKPAWKEPFWTVPARGSGWSKGKYTGGGSVWTPPAFDPDTDIMYFAVGNPAPDFFDKDRKGANPHTDSVVALDSKTGKFVWGGTEENHDIWDYDAAAPPMILNAKVGGKQRKIVVEGGKNGKWYAWDAKTGKAIYNGVPFVKIKHSTPPANDASAVPQWPGTEGGENYAPETYDPATNYVLIPGINKPSIAVAAKDNAEIAKNNDTFPGTKILPNPSNIKVSGNVVAIDVNTGKKVYEVKTDDEMRGGLTSTDSGLAFYGRLDGSLNALDIKSGKLLWHMKSGGAQIKMAPVIYMAGGKEYITIISDGTKVVTYGLGGKPPSKMPQGKAKLGKTETSNVGADPAQIYKGSCASCHGANLEGGVGPALNHIGKSMSKQDLLNQIKNGSGRMPGGLIKGQQAQAVADWLAKKK</sequence>
<keyword evidence="5 10" id="KW-0732">Signal</keyword>
<evidence type="ECO:0000256" key="8">
    <source>
        <dbReference type="ARBA" id="ARBA00023004"/>
    </source>
</evidence>
<dbReference type="InterPro" id="IPR011047">
    <property type="entry name" value="Quinoprotein_ADH-like_sf"/>
</dbReference>
<evidence type="ECO:0000313" key="13">
    <source>
        <dbReference type="Proteomes" id="UP001596022"/>
    </source>
</evidence>
<dbReference type="PANTHER" id="PTHR32303">
    <property type="entry name" value="QUINOPROTEIN ALCOHOL DEHYDROGENASE (CYTOCHROME C)"/>
    <property type="match status" value="1"/>
</dbReference>
<dbReference type="InterPro" id="IPR009056">
    <property type="entry name" value="Cyt_c-like_dom"/>
</dbReference>
<evidence type="ECO:0000256" key="7">
    <source>
        <dbReference type="ARBA" id="ARBA00023002"/>
    </source>
</evidence>
<evidence type="ECO:0000256" key="2">
    <source>
        <dbReference type="ARBA" id="ARBA00008156"/>
    </source>
</evidence>
<keyword evidence="3 9" id="KW-0349">Heme</keyword>
<evidence type="ECO:0000256" key="4">
    <source>
        <dbReference type="ARBA" id="ARBA00022723"/>
    </source>
</evidence>
<dbReference type="Pfam" id="PF13442">
    <property type="entry name" value="Cytochrome_CBB3"/>
    <property type="match status" value="1"/>
</dbReference>
<feature type="domain" description="Cytochrome c" evidence="11">
    <location>
        <begin position="567"/>
        <end position="640"/>
    </location>
</feature>
<dbReference type="Proteomes" id="UP001596022">
    <property type="component" value="Unassembled WGS sequence"/>
</dbReference>
<evidence type="ECO:0000256" key="5">
    <source>
        <dbReference type="ARBA" id="ARBA00022729"/>
    </source>
</evidence>
<dbReference type="PROSITE" id="PS51007">
    <property type="entry name" value="CYTC"/>
    <property type="match status" value="1"/>
</dbReference>
<dbReference type="InterPro" id="IPR002372">
    <property type="entry name" value="PQQ_rpt_dom"/>
</dbReference>
<dbReference type="Gene3D" id="1.10.760.10">
    <property type="entry name" value="Cytochrome c-like domain"/>
    <property type="match status" value="1"/>
</dbReference>
<dbReference type="RefSeq" id="WP_376846619.1">
    <property type="nucleotide sequence ID" value="NZ_JBHSFW010000009.1"/>
</dbReference>
<protein>
    <submittedName>
        <fullName evidence="12">PQQ-binding-like beta-propeller repeat protein</fullName>
    </submittedName>
</protein>
<evidence type="ECO:0000256" key="9">
    <source>
        <dbReference type="PROSITE-ProRule" id="PRU00433"/>
    </source>
</evidence>
<dbReference type="InterPro" id="IPR001479">
    <property type="entry name" value="Quinoprotein_DH_CS"/>
</dbReference>
<dbReference type="PROSITE" id="PS00364">
    <property type="entry name" value="BACTERIAL_PQQ_2"/>
    <property type="match status" value="1"/>
</dbReference>
<organism evidence="12 13">
    <name type="scientific">Camelliibacillus cellulosilyticus</name>
    <dbReference type="NCBI Taxonomy" id="2174486"/>
    <lineage>
        <taxon>Bacteria</taxon>
        <taxon>Bacillati</taxon>
        <taxon>Bacillota</taxon>
        <taxon>Bacilli</taxon>
        <taxon>Bacillales</taxon>
        <taxon>Sporolactobacillaceae</taxon>
        <taxon>Camelliibacillus</taxon>
    </lineage>
</organism>
<dbReference type="EMBL" id="JBHSFW010000009">
    <property type="protein sequence ID" value="MFC4619526.1"/>
    <property type="molecule type" value="Genomic_DNA"/>
</dbReference>
<name>A0ABV9GMY8_9BACL</name>
<comment type="cofactor">
    <cofactor evidence="1">
        <name>pyrroloquinoline quinone</name>
        <dbReference type="ChEBI" id="CHEBI:58442"/>
    </cofactor>
</comment>
<feature type="signal peptide" evidence="10">
    <location>
        <begin position="1"/>
        <end position="23"/>
    </location>
</feature>
<gene>
    <name evidence="12" type="ORF">ACFO4N_12465</name>
</gene>
<dbReference type="SUPFAM" id="SSF46626">
    <property type="entry name" value="Cytochrome c"/>
    <property type="match status" value="1"/>
</dbReference>
<feature type="chain" id="PRO_5046202658" evidence="10">
    <location>
        <begin position="24"/>
        <end position="640"/>
    </location>
</feature>
<dbReference type="Gene3D" id="2.140.10.10">
    <property type="entry name" value="Quinoprotein alcohol dehydrogenase-like superfamily"/>
    <property type="match status" value="1"/>
</dbReference>
<evidence type="ECO:0000259" key="11">
    <source>
        <dbReference type="PROSITE" id="PS51007"/>
    </source>
</evidence>
<keyword evidence="6" id="KW-0634">PQQ</keyword>
<proteinExistence type="inferred from homology"/>
<dbReference type="Pfam" id="PF01011">
    <property type="entry name" value="PQQ"/>
    <property type="match status" value="2"/>
</dbReference>
<keyword evidence="7" id="KW-0560">Oxidoreductase</keyword>
<dbReference type="SMART" id="SM00564">
    <property type="entry name" value="PQQ"/>
    <property type="match status" value="5"/>
</dbReference>
<dbReference type="InterPro" id="IPR036909">
    <property type="entry name" value="Cyt_c-like_dom_sf"/>
</dbReference>
<keyword evidence="4 9" id="KW-0479">Metal-binding</keyword>
<comment type="caution">
    <text evidence="12">The sequence shown here is derived from an EMBL/GenBank/DDBJ whole genome shotgun (WGS) entry which is preliminary data.</text>
</comment>
<keyword evidence="13" id="KW-1185">Reference proteome</keyword>
<accession>A0ABV9GMY8</accession>
<dbReference type="InterPro" id="IPR018391">
    <property type="entry name" value="PQQ_b-propeller_rpt"/>
</dbReference>
<dbReference type="SUPFAM" id="SSF50998">
    <property type="entry name" value="Quinoprotein alcohol dehydrogenase-like"/>
    <property type="match status" value="1"/>
</dbReference>
<evidence type="ECO:0000256" key="10">
    <source>
        <dbReference type="SAM" id="SignalP"/>
    </source>
</evidence>